<protein>
    <submittedName>
        <fullName evidence="2">Uncharacterized protein</fullName>
    </submittedName>
</protein>
<comment type="caution">
    <text evidence="2">The sequence shown here is derived from an EMBL/GenBank/DDBJ whole genome shotgun (WGS) entry which is preliminary data.</text>
</comment>
<dbReference type="EMBL" id="LSRX01004995">
    <property type="protein sequence ID" value="OLP73672.1"/>
    <property type="molecule type" value="Genomic_DNA"/>
</dbReference>
<evidence type="ECO:0000313" key="3">
    <source>
        <dbReference type="Proteomes" id="UP000186817"/>
    </source>
</evidence>
<feature type="region of interest" description="Disordered" evidence="1">
    <location>
        <begin position="79"/>
        <end position="98"/>
    </location>
</feature>
<dbReference type="OrthoDB" id="10510826at2759"/>
<dbReference type="AlphaFoldDB" id="A0A1Q9BSP3"/>
<proteinExistence type="predicted"/>
<keyword evidence="3" id="KW-1185">Reference proteome</keyword>
<evidence type="ECO:0000313" key="2">
    <source>
        <dbReference type="EMBL" id="OLP73672.1"/>
    </source>
</evidence>
<sequence length="98" mass="10415">MQPDCRSFSSELAAGHPSKLMLQSIQCLPADVSGVAASRFHREFAEIYLCTELLLAELSGGLTGRRAVTDKLSPRIKAKSVEAKPPGFAEAPDQDAGA</sequence>
<organism evidence="2 3">
    <name type="scientific">Symbiodinium microadriaticum</name>
    <name type="common">Dinoflagellate</name>
    <name type="synonym">Zooxanthella microadriatica</name>
    <dbReference type="NCBI Taxonomy" id="2951"/>
    <lineage>
        <taxon>Eukaryota</taxon>
        <taxon>Sar</taxon>
        <taxon>Alveolata</taxon>
        <taxon>Dinophyceae</taxon>
        <taxon>Suessiales</taxon>
        <taxon>Symbiodiniaceae</taxon>
        <taxon>Symbiodinium</taxon>
    </lineage>
</organism>
<reference evidence="2 3" key="1">
    <citation type="submission" date="2016-02" db="EMBL/GenBank/DDBJ databases">
        <title>Genome analysis of coral dinoflagellate symbionts highlights evolutionary adaptations to a symbiotic lifestyle.</title>
        <authorList>
            <person name="Aranda M."/>
            <person name="Li Y."/>
            <person name="Liew Y.J."/>
            <person name="Baumgarten S."/>
            <person name="Simakov O."/>
            <person name="Wilson M."/>
            <person name="Piel J."/>
            <person name="Ashoor H."/>
            <person name="Bougouffa S."/>
            <person name="Bajic V.B."/>
            <person name="Ryu T."/>
            <person name="Ravasi T."/>
            <person name="Bayer T."/>
            <person name="Micklem G."/>
            <person name="Kim H."/>
            <person name="Bhak J."/>
            <person name="Lajeunesse T.C."/>
            <person name="Voolstra C.R."/>
        </authorList>
    </citation>
    <scope>NUCLEOTIDE SEQUENCE [LARGE SCALE GENOMIC DNA]</scope>
    <source>
        <strain evidence="2 3">CCMP2467</strain>
    </source>
</reference>
<evidence type="ECO:0000256" key="1">
    <source>
        <dbReference type="SAM" id="MobiDB-lite"/>
    </source>
</evidence>
<name>A0A1Q9BSP3_SYMMI</name>
<gene>
    <name evidence="2" type="ORF">AK812_SmicGene47013</name>
</gene>
<dbReference type="Proteomes" id="UP000186817">
    <property type="component" value="Unassembled WGS sequence"/>
</dbReference>
<accession>A0A1Q9BSP3</accession>